<evidence type="ECO:0000313" key="4">
    <source>
        <dbReference type="Proteomes" id="UP000215199"/>
    </source>
</evidence>
<keyword evidence="4" id="KW-1185">Reference proteome</keyword>
<evidence type="ECO:0000313" key="3">
    <source>
        <dbReference type="EMBL" id="OXM59098.1"/>
    </source>
</evidence>
<dbReference type="PANTHER" id="PTHR35526:SF3">
    <property type="entry name" value="ANTI-SIGMA-F FACTOR RSBW"/>
    <property type="match status" value="1"/>
</dbReference>
<evidence type="ECO:0000256" key="1">
    <source>
        <dbReference type="ARBA" id="ARBA00022527"/>
    </source>
</evidence>
<dbReference type="CDD" id="cd16936">
    <property type="entry name" value="HATPase_RsbW-like"/>
    <property type="match status" value="1"/>
</dbReference>
<dbReference type="AlphaFoldDB" id="A0A229SJP1"/>
<feature type="domain" description="Histidine kinase/HSP90-like ATPase" evidence="2">
    <location>
        <begin position="25"/>
        <end position="134"/>
    </location>
</feature>
<dbReference type="OrthoDB" id="3478628at2"/>
<name>A0A229SJP1_9PSEU</name>
<comment type="caution">
    <text evidence="3">The sequence shown here is derived from an EMBL/GenBank/DDBJ whole genome shotgun (WGS) entry which is preliminary data.</text>
</comment>
<gene>
    <name evidence="3" type="ORF">CF165_49400</name>
</gene>
<dbReference type="Gene3D" id="3.30.565.10">
    <property type="entry name" value="Histidine kinase-like ATPase, C-terminal domain"/>
    <property type="match status" value="1"/>
</dbReference>
<proteinExistence type="predicted"/>
<organism evidence="3 4">
    <name type="scientific">Amycolatopsis vastitatis</name>
    <dbReference type="NCBI Taxonomy" id="1905142"/>
    <lineage>
        <taxon>Bacteria</taxon>
        <taxon>Bacillati</taxon>
        <taxon>Actinomycetota</taxon>
        <taxon>Actinomycetes</taxon>
        <taxon>Pseudonocardiales</taxon>
        <taxon>Pseudonocardiaceae</taxon>
        <taxon>Amycolatopsis</taxon>
    </lineage>
</organism>
<dbReference type="GO" id="GO:0004674">
    <property type="term" value="F:protein serine/threonine kinase activity"/>
    <property type="evidence" value="ECO:0007669"/>
    <property type="project" value="UniProtKB-KW"/>
</dbReference>
<dbReference type="InterPro" id="IPR050267">
    <property type="entry name" value="Anti-sigma-factor_SerPK"/>
</dbReference>
<accession>A0A229SJP1</accession>
<sequence>MRGDGVDGDAAHWVMDLRDTGPFALAGVRRWATGQCSHLGADHLADVLLVVDELVANAYAHGGGPLRARITAMTRPCRVVVEVDDVSSAHPHVHPPTPEVDHACGYGMFLIDELADTWGVHENHDSGGKTVWARLSCGTALEHPAADNRRQTHCLDDAPNFKGTIRREAIVWMTASTVWDSIVGGFPAPGRGPNASSCEATVAVADAGTGERCRRSATAAVAAFCSWSIRSAASRE</sequence>
<dbReference type="PANTHER" id="PTHR35526">
    <property type="entry name" value="ANTI-SIGMA-F FACTOR RSBW-RELATED"/>
    <property type="match status" value="1"/>
</dbReference>
<evidence type="ECO:0000259" key="2">
    <source>
        <dbReference type="Pfam" id="PF13581"/>
    </source>
</evidence>
<keyword evidence="1" id="KW-0808">Transferase</keyword>
<reference evidence="4" key="1">
    <citation type="submission" date="2017-07" db="EMBL/GenBank/DDBJ databases">
        <title>Comparative genome mining reveals phylogenetic distribution patterns of secondary metabolites in Amycolatopsis.</title>
        <authorList>
            <person name="Adamek M."/>
            <person name="Alanjary M."/>
            <person name="Sales-Ortells H."/>
            <person name="Goodfellow M."/>
            <person name="Bull A.T."/>
            <person name="Kalinowski J."/>
            <person name="Ziemert N."/>
        </authorList>
    </citation>
    <scope>NUCLEOTIDE SEQUENCE [LARGE SCALE GENOMIC DNA]</scope>
    <source>
        <strain evidence="4">H5</strain>
    </source>
</reference>
<dbReference type="Proteomes" id="UP000215199">
    <property type="component" value="Unassembled WGS sequence"/>
</dbReference>
<dbReference type="SUPFAM" id="SSF55874">
    <property type="entry name" value="ATPase domain of HSP90 chaperone/DNA topoisomerase II/histidine kinase"/>
    <property type="match status" value="1"/>
</dbReference>
<dbReference type="Pfam" id="PF13581">
    <property type="entry name" value="HATPase_c_2"/>
    <property type="match status" value="1"/>
</dbReference>
<dbReference type="InterPro" id="IPR036890">
    <property type="entry name" value="HATPase_C_sf"/>
</dbReference>
<protein>
    <recommendedName>
        <fullName evidence="2">Histidine kinase/HSP90-like ATPase domain-containing protein</fullName>
    </recommendedName>
</protein>
<dbReference type="EMBL" id="NMUL01000101">
    <property type="protein sequence ID" value="OXM59098.1"/>
    <property type="molecule type" value="Genomic_DNA"/>
</dbReference>
<keyword evidence="1" id="KW-0418">Kinase</keyword>
<keyword evidence="1" id="KW-0723">Serine/threonine-protein kinase</keyword>
<dbReference type="InterPro" id="IPR003594">
    <property type="entry name" value="HATPase_dom"/>
</dbReference>